<dbReference type="InterPro" id="IPR004911">
    <property type="entry name" value="Interferon-induced_GILT"/>
</dbReference>
<keyword evidence="4" id="KW-0732">Signal</keyword>
<comment type="similarity">
    <text evidence="2">Belongs to the GILT family.</text>
</comment>
<sequence length="505" mass="58679">MKSEHNNELSPLCTSDKIQPVTEGKMILRWAHIAVISSLWYSVSSKCDLPSDFWCDHSSIAAECGTERYCATYRKNMRNRPFDVKVFLDGKSPDSQRFVAEKFYPNWVSHPEWASISIFPITPSSRPYKPAKCASDDAECNVNKLLSCATHHLSGDKLYHFVFCIELSLKFNRTIEESEKSCFREVTSSREQDTIRHCVKSSEGNSREANDEKMARMLRPTKQHYLPWISINDKSFDEMQAYQSMLKTKLLIWRRVLQKETTRSIVQSGSRCVMPPDFWCDSTEVTHECFDSAKCSLYRSYAQGRPIRITLLYATHCPFSQATIVDNFYENLWQNKKLRRFYKIRFLPYGNGKVEDDDKIICQHGSAECTGNTINDCVKAKAAYEETVEYIVCHMREVREHKNDQRAFETCSSKLGWSAAKKTSIMRCANSQEGHRLQLKTANESDSLEPEMKHFVPWLVINGYSTLEMQHYIPDLDKFICRWYYGGYNERRKCNLCDYAPSECK</sequence>
<evidence type="ECO:0000256" key="1">
    <source>
        <dbReference type="ARBA" id="ARBA00004613"/>
    </source>
</evidence>
<dbReference type="PANTHER" id="PTHR13234">
    <property type="entry name" value="GAMMA-INTERFERON INDUCIBLE LYSOSOMAL THIOL REDUCTASE GILT"/>
    <property type="match status" value="1"/>
</dbReference>
<keyword evidence="6" id="KW-1185">Reference proteome</keyword>
<accession>A0A915BQG8</accession>
<evidence type="ECO:0000256" key="5">
    <source>
        <dbReference type="ARBA" id="ARBA00023180"/>
    </source>
</evidence>
<dbReference type="Proteomes" id="UP000887569">
    <property type="component" value="Unplaced"/>
</dbReference>
<dbReference type="WBParaSite" id="PgR052_g066_t01">
    <property type="protein sequence ID" value="PgR052_g066_t01"/>
    <property type="gene ID" value="PgR052_g066"/>
</dbReference>
<evidence type="ECO:0000313" key="6">
    <source>
        <dbReference type="Proteomes" id="UP000887569"/>
    </source>
</evidence>
<dbReference type="GO" id="GO:0005576">
    <property type="term" value="C:extracellular region"/>
    <property type="evidence" value="ECO:0007669"/>
    <property type="project" value="UniProtKB-SubCell"/>
</dbReference>
<reference evidence="7" key="1">
    <citation type="submission" date="2022-11" db="UniProtKB">
        <authorList>
            <consortium name="WormBaseParasite"/>
        </authorList>
    </citation>
    <scope>IDENTIFICATION</scope>
</reference>
<comment type="subcellular location">
    <subcellularLocation>
        <location evidence="1">Secreted</location>
    </subcellularLocation>
</comment>
<name>A0A915BQG8_PARUN</name>
<evidence type="ECO:0000313" key="7">
    <source>
        <dbReference type="WBParaSite" id="PgR052_g066_t01"/>
    </source>
</evidence>
<proteinExistence type="inferred from homology"/>
<dbReference type="PANTHER" id="PTHR13234:SF8">
    <property type="entry name" value="GAMMA-INTERFERON-INDUCIBLE LYSOSOMAL THIOL REDUCTASE"/>
    <property type="match status" value="1"/>
</dbReference>
<organism evidence="6 7">
    <name type="scientific">Parascaris univalens</name>
    <name type="common">Nematode worm</name>
    <dbReference type="NCBI Taxonomy" id="6257"/>
    <lineage>
        <taxon>Eukaryota</taxon>
        <taxon>Metazoa</taxon>
        <taxon>Ecdysozoa</taxon>
        <taxon>Nematoda</taxon>
        <taxon>Chromadorea</taxon>
        <taxon>Rhabditida</taxon>
        <taxon>Spirurina</taxon>
        <taxon>Ascaridomorpha</taxon>
        <taxon>Ascaridoidea</taxon>
        <taxon>Ascarididae</taxon>
        <taxon>Parascaris</taxon>
    </lineage>
</organism>
<evidence type="ECO:0000256" key="2">
    <source>
        <dbReference type="ARBA" id="ARBA00005679"/>
    </source>
</evidence>
<evidence type="ECO:0000256" key="3">
    <source>
        <dbReference type="ARBA" id="ARBA00022525"/>
    </source>
</evidence>
<dbReference type="GO" id="GO:0016671">
    <property type="term" value="F:oxidoreductase activity, acting on a sulfur group of donors, disulfide as acceptor"/>
    <property type="evidence" value="ECO:0007669"/>
    <property type="project" value="InterPro"/>
</dbReference>
<dbReference type="Pfam" id="PF03227">
    <property type="entry name" value="GILT"/>
    <property type="match status" value="2"/>
</dbReference>
<evidence type="ECO:0000256" key="4">
    <source>
        <dbReference type="ARBA" id="ARBA00022729"/>
    </source>
</evidence>
<protein>
    <submittedName>
        <fullName evidence="7">Uncharacterized protein</fullName>
    </submittedName>
</protein>
<keyword evidence="5" id="KW-0325">Glycoprotein</keyword>
<dbReference type="AlphaFoldDB" id="A0A915BQG8"/>
<keyword evidence="3" id="KW-0964">Secreted</keyword>